<evidence type="ECO:0000313" key="8">
    <source>
        <dbReference type="Proteomes" id="UP000282674"/>
    </source>
</evidence>
<keyword evidence="2 4" id="KW-0547">Nucleotide-binding</keyword>
<reference evidence="7 8" key="1">
    <citation type="submission" date="2018-10" db="EMBL/GenBank/DDBJ databases">
        <title>Isolation from soil.</title>
        <authorList>
            <person name="Hu J."/>
        </authorList>
    </citation>
    <scope>NUCLEOTIDE SEQUENCE [LARGE SCALE GENOMIC DNA]</scope>
    <source>
        <strain evidence="7 8">NEAU-Ht49</strain>
    </source>
</reference>
<dbReference type="OrthoDB" id="24041at2"/>
<evidence type="ECO:0000256" key="5">
    <source>
        <dbReference type="SAM" id="MobiDB-lite"/>
    </source>
</evidence>
<keyword evidence="8" id="KW-1185">Reference proteome</keyword>
<feature type="domain" description="ATP-grasp" evidence="6">
    <location>
        <begin position="114"/>
        <end position="312"/>
    </location>
</feature>
<keyword evidence="1" id="KW-0436">Ligase</keyword>
<name>A0A3M2MF36_9ACTN</name>
<keyword evidence="3 4" id="KW-0067">ATP-binding</keyword>
<accession>A0A3M2MF36</accession>
<evidence type="ECO:0000256" key="3">
    <source>
        <dbReference type="ARBA" id="ARBA00022840"/>
    </source>
</evidence>
<dbReference type="SMART" id="SM01209">
    <property type="entry name" value="GARS_A"/>
    <property type="match status" value="1"/>
</dbReference>
<dbReference type="GO" id="GO:0046872">
    <property type="term" value="F:metal ion binding"/>
    <property type="evidence" value="ECO:0007669"/>
    <property type="project" value="InterPro"/>
</dbReference>
<comment type="caution">
    <text evidence="7">The sequence shown here is derived from an EMBL/GenBank/DDBJ whole genome shotgun (WGS) entry which is preliminary data.</text>
</comment>
<dbReference type="GO" id="GO:0016874">
    <property type="term" value="F:ligase activity"/>
    <property type="evidence" value="ECO:0007669"/>
    <property type="project" value="UniProtKB-KW"/>
</dbReference>
<dbReference type="PROSITE" id="PS50975">
    <property type="entry name" value="ATP_GRASP"/>
    <property type="match status" value="1"/>
</dbReference>
<feature type="compositionally biased region" description="Gly residues" evidence="5">
    <location>
        <begin position="441"/>
        <end position="471"/>
    </location>
</feature>
<dbReference type="InterPro" id="IPR041472">
    <property type="entry name" value="BL00235/CARNS1_N"/>
</dbReference>
<dbReference type="Pfam" id="PF13535">
    <property type="entry name" value="ATP-grasp_4"/>
    <property type="match status" value="1"/>
</dbReference>
<dbReference type="PANTHER" id="PTHR43585">
    <property type="entry name" value="FUMIPYRROLE BIOSYNTHESIS PROTEIN C"/>
    <property type="match status" value="1"/>
</dbReference>
<evidence type="ECO:0000256" key="2">
    <source>
        <dbReference type="ARBA" id="ARBA00022741"/>
    </source>
</evidence>
<dbReference type="InterPro" id="IPR052032">
    <property type="entry name" value="ATP-dep_AA_Ligase"/>
</dbReference>
<evidence type="ECO:0000259" key="6">
    <source>
        <dbReference type="PROSITE" id="PS50975"/>
    </source>
</evidence>
<dbReference type="InterPro" id="IPR011761">
    <property type="entry name" value="ATP-grasp"/>
</dbReference>
<evidence type="ECO:0000313" key="7">
    <source>
        <dbReference type="EMBL" id="RMI47493.1"/>
    </source>
</evidence>
<dbReference type="GO" id="GO:0005524">
    <property type="term" value="F:ATP binding"/>
    <property type="evidence" value="ECO:0007669"/>
    <property type="project" value="UniProtKB-UniRule"/>
</dbReference>
<protein>
    <submittedName>
        <fullName evidence="7">ATP-grasp domain-containing protein</fullName>
    </submittedName>
</protein>
<evidence type="ECO:0000256" key="4">
    <source>
        <dbReference type="PROSITE-ProRule" id="PRU00409"/>
    </source>
</evidence>
<evidence type="ECO:0000256" key="1">
    <source>
        <dbReference type="ARBA" id="ARBA00022598"/>
    </source>
</evidence>
<dbReference type="Proteomes" id="UP000282674">
    <property type="component" value="Unassembled WGS sequence"/>
</dbReference>
<dbReference type="SUPFAM" id="SSF56059">
    <property type="entry name" value="Glutathione synthetase ATP-binding domain-like"/>
    <property type="match status" value="1"/>
</dbReference>
<organism evidence="7 8">
    <name type="scientific">Actinomadura harenae</name>
    <dbReference type="NCBI Taxonomy" id="2483351"/>
    <lineage>
        <taxon>Bacteria</taxon>
        <taxon>Bacillati</taxon>
        <taxon>Actinomycetota</taxon>
        <taxon>Actinomycetes</taxon>
        <taxon>Streptosporangiales</taxon>
        <taxon>Thermomonosporaceae</taxon>
        <taxon>Actinomadura</taxon>
    </lineage>
</organism>
<dbReference type="EMBL" id="RFFG01000003">
    <property type="protein sequence ID" value="RMI47493.1"/>
    <property type="molecule type" value="Genomic_DNA"/>
</dbReference>
<dbReference type="Gene3D" id="3.40.50.20">
    <property type="match status" value="1"/>
</dbReference>
<dbReference type="Pfam" id="PF18130">
    <property type="entry name" value="ATPgrasp_N"/>
    <property type="match status" value="1"/>
</dbReference>
<dbReference type="Gene3D" id="3.30.470.20">
    <property type="entry name" value="ATP-grasp fold, B domain"/>
    <property type="match status" value="1"/>
</dbReference>
<dbReference type="RefSeq" id="WP_122192727.1">
    <property type="nucleotide sequence ID" value="NZ_JBHSKC010000002.1"/>
</dbReference>
<dbReference type="PANTHER" id="PTHR43585:SF2">
    <property type="entry name" value="ATP-GRASP ENZYME FSQD"/>
    <property type="match status" value="1"/>
</dbReference>
<sequence length="471" mass="49149">MDVRPHLALIATGMQAWREYLVESIAREYRIHLFAKSRPSWELEYVDGVTVVNTLEPDLAIAAARAVHDTDPFDGVLCWDEARIWPAACVAEALGLPGVSPDVVERCRDKHLSRTALDAAGVPQPASVAVASLEEAAREAARIGYPVVVKPRALAASVAVIVVESADLLADAYERVRGTTLPEVEEYEYGVLVEECLRGEEISIDSAVFGGKVVPLYLAHKRKGYEPFCEEIGHVLLADDPLLSDPALIKVLEDTHAALGFHTGMTHTEVFLTETGPRVVELNGRLGGDFIPYLGGRVTGIDAGLAAAAVAVGRGPAVERTRTGAAAVEFFYPEVATVFGALRVDEALLHPATDKVVPIAQPGELVERAEDGYMWARYAAALAIADTEDECRAALDAAAKAITLEPAPPGTASVPAGPAMSGAPSEPTPMASWRRAPDAGGQAGPDAGGQAGSGGAAGRAGSDGGGAGSAG</sequence>
<gene>
    <name evidence="7" type="ORF">EBO15_03060</name>
</gene>
<proteinExistence type="predicted"/>
<dbReference type="AlphaFoldDB" id="A0A3M2MF36"/>
<feature type="region of interest" description="Disordered" evidence="5">
    <location>
        <begin position="405"/>
        <end position="471"/>
    </location>
</feature>